<sequence length="147" mass="16307">MPRGKSKKPTDSQLSAELFLRSINLRYDAEQPDRIAHFHPTTKGVSLLKALLGQERERAFFIVAPYGTGKSLTVTYLLHYLENRSSSADALKTIGRKLSAVSPELGRRAGQRRRSGARGLVLALHGQYPSLPKGIQEAAVEGLRRQR</sequence>
<proteinExistence type="predicted"/>
<protein>
    <submittedName>
        <fullName evidence="1">Uncharacterized protein</fullName>
    </submittedName>
</protein>
<accession>A0A0F9IJV0</accession>
<dbReference type="AlphaFoldDB" id="A0A0F9IJV0"/>
<evidence type="ECO:0000313" key="1">
    <source>
        <dbReference type="EMBL" id="KKM20054.1"/>
    </source>
</evidence>
<reference evidence="1" key="1">
    <citation type="journal article" date="2015" name="Nature">
        <title>Complex archaea that bridge the gap between prokaryotes and eukaryotes.</title>
        <authorList>
            <person name="Spang A."/>
            <person name="Saw J.H."/>
            <person name="Jorgensen S.L."/>
            <person name="Zaremba-Niedzwiedzka K."/>
            <person name="Martijn J."/>
            <person name="Lind A.E."/>
            <person name="van Eijk R."/>
            <person name="Schleper C."/>
            <person name="Guy L."/>
            <person name="Ettema T.J."/>
        </authorList>
    </citation>
    <scope>NUCLEOTIDE SEQUENCE</scope>
</reference>
<comment type="caution">
    <text evidence="1">The sequence shown here is derived from an EMBL/GenBank/DDBJ whole genome shotgun (WGS) entry which is preliminary data.</text>
</comment>
<organism evidence="1">
    <name type="scientific">marine sediment metagenome</name>
    <dbReference type="NCBI Taxonomy" id="412755"/>
    <lineage>
        <taxon>unclassified sequences</taxon>
        <taxon>metagenomes</taxon>
        <taxon>ecological metagenomes</taxon>
    </lineage>
</organism>
<dbReference type="EMBL" id="LAZR01013850">
    <property type="protein sequence ID" value="KKM20054.1"/>
    <property type="molecule type" value="Genomic_DNA"/>
</dbReference>
<name>A0A0F9IJV0_9ZZZZ</name>
<gene>
    <name evidence="1" type="ORF">LCGC14_1649440</name>
</gene>
<feature type="non-terminal residue" evidence="1">
    <location>
        <position position="147"/>
    </location>
</feature>